<reference evidence="2" key="1">
    <citation type="journal article" date="2008" name="Science">
        <title>Massive horizontal gene transfer in bdelloid rotifers.</title>
        <authorList>
            <person name="Gladyshev E.A."/>
            <person name="Meselson M.S."/>
            <person name="Arkhipova I.R."/>
        </authorList>
    </citation>
    <scope>NUCLEOTIDE SEQUENCE</scope>
</reference>
<keyword evidence="1" id="KW-1133">Transmembrane helix</keyword>
<dbReference type="AlphaFoldDB" id="B3G4S4"/>
<organism evidence="2">
    <name type="scientific">Adineta vaga</name>
    <name type="common">Rotifer</name>
    <name type="synonym">Callidina vaga</name>
    <dbReference type="NCBI Taxonomy" id="104782"/>
    <lineage>
        <taxon>Eukaryota</taxon>
        <taxon>Metazoa</taxon>
        <taxon>Spiralia</taxon>
        <taxon>Gnathifera</taxon>
        <taxon>Rotifera</taxon>
        <taxon>Eurotatoria</taxon>
        <taxon>Bdelloidea</taxon>
        <taxon>Adinetida</taxon>
        <taxon>Adinetidae</taxon>
        <taxon>Adineta</taxon>
    </lineage>
</organism>
<evidence type="ECO:0000313" key="2">
    <source>
        <dbReference type="EMBL" id="ACD54822.1"/>
    </source>
</evidence>
<protein>
    <submittedName>
        <fullName evidence="2">Pentapeptide repeat protein-like protein</fullName>
    </submittedName>
</protein>
<proteinExistence type="predicted"/>
<name>B3G4S4_ADIVA</name>
<accession>B3G4S4</accession>
<dbReference type="SUPFAM" id="SSF141571">
    <property type="entry name" value="Pentapeptide repeat-like"/>
    <property type="match status" value="1"/>
</dbReference>
<sequence>MKHTESILVAYMRLFERHPILFQQKNFYQIYSRKTFNMPDKIISSSERSACFNWGRLLFSASFPLVLGIFSIIFTIQQNSISQANELRQQNIYDGYINDISKLLLSPTFNRSNPQQLNYIGFKTVDIIKHLSNAQKRNVIFFLYNHELIRRDKPISQRVNLTGAYLADAIFDGNNINQISFPHATLINSKFLGMKPFITNFTNADLLNSDLTNKDLSSMKHIIRNTRFPNGSFSVVDNSQLISDGGAEDACNRSLRKKDWMVFEKSVGLDFYNTNSTNLNMPSGVSGNCYFGKNTTGVLYQYVSKMSYSLLINHEIAYFNLSALMGCTIPNRNNDHALIDVRCFDEFHSGPVCGGISIKSITSFCLFLFYFERIYRNK</sequence>
<keyword evidence="1" id="KW-0472">Membrane</keyword>
<dbReference type="Gene3D" id="2.160.20.80">
    <property type="entry name" value="E3 ubiquitin-protein ligase SopA"/>
    <property type="match status" value="1"/>
</dbReference>
<evidence type="ECO:0000256" key="1">
    <source>
        <dbReference type="SAM" id="Phobius"/>
    </source>
</evidence>
<dbReference type="EMBL" id="EU643496">
    <property type="protein sequence ID" value="ACD54822.1"/>
    <property type="molecule type" value="Genomic_DNA"/>
</dbReference>
<feature type="transmembrane region" description="Helical" evidence="1">
    <location>
        <begin position="57"/>
        <end position="76"/>
    </location>
</feature>
<keyword evidence="1" id="KW-0812">Transmembrane</keyword>